<dbReference type="PIRSF" id="PIRSF006223">
    <property type="entry name" value="DsrC_TusE"/>
    <property type="match status" value="1"/>
</dbReference>
<gene>
    <name evidence="4" type="ORF">NO357_14940</name>
</gene>
<dbReference type="SUPFAM" id="SSF69721">
    <property type="entry name" value="DsrC, the gamma subunit of dissimilatory sulfite reductase"/>
    <property type="match status" value="1"/>
</dbReference>
<dbReference type="PANTHER" id="PTHR37010">
    <property type="entry name" value="SULFURTRANSFERASE TUSE"/>
    <property type="match status" value="1"/>
</dbReference>
<dbReference type="EMBL" id="JANHAX010000004">
    <property type="protein sequence ID" value="MDQ2091198.1"/>
    <property type="molecule type" value="Genomic_DNA"/>
</dbReference>
<evidence type="ECO:0000313" key="4">
    <source>
        <dbReference type="EMBL" id="MDQ2091198.1"/>
    </source>
</evidence>
<protein>
    <submittedName>
        <fullName evidence="4">TusE/DsrC/DsvC family sulfur relay protein</fullName>
    </submittedName>
</protein>
<reference evidence="4" key="1">
    <citation type="submission" date="2022-07" db="EMBL/GenBank/DDBJ databases">
        <authorList>
            <person name="Otstavnykh N."/>
            <person name="Isaeva M."/>
            <person name="Bystritskaya E."/>
        </authorList>
    </citation>
    <scope>NUCLEOTIDE SEQUENCE</scope>
    <source>
        <strain evidence="4">KCTC 52189</strain>
    </source>
</reference>
<dbReference type="Gene3D" id="1.10.10.370">
    <property type="entry name" value="DsrC-like protein, C-terminal domain"/>
    <property type="match status" value="1"/>
</dbReference>
<evidence type="ECO:0000313" key="5">
    <source>
        <dbReference type="Proteomes" id="UP001226762"/>
    </source>
</evidence>
<dbReference type="RefSeq" id="WP_306736483.1">
    <property type="nucleotide sequence ID" value="NZ_JANHAX010000004.1"/>
</dbReference>
<reference evidence="4" key="2">
    <citation type="submission" date="2023-02" db="EMBL/GenBank/DDBJ databases">
        <title>'Rhodoalgimonas zhirmunskyi' gen. nov., isolated from a red alga.</title>
        <authorList>
            <person name="Nedashkovskaya O.I."/>
            <person name="Otstavnykh N.Y."/>
            <person name="Bystritskaya E.P."/>
            <person name="Balabanova L.A."/>
            <person name="Isaeva M.P."/>
        </authorList>
    </citation>
    <scope>NUCLEOTIDE SEQUENCE</scope>
    <source>
        <strain evidence="4">KCTC 52189</strain>
    </source>
</reference>
<evidence type="ECO:0000256" key="2">
    <source>
        <dbReference type="ARBA" id="ARBA00005718"/>
    </source>
</evidence>
<sequence length="121" mass="13589">MRTRPDKLTELALPGGKVTVDEYGYLTDPFLWSPAFAEITAAAEGITLTRRHYEVIDFIRAERDEHGITPDQRHVLRFLGHGRGLTKSQAKDALYALFPQGYVKQACKIAGMKQPRAWSTG</sequence>
<evidence type="ECO:0000256" key="1">
    <source>
        <dbReference type="ARBA" id="ARBA00004496"/>
    </source>
</evidence>
<comment type="caution">
    <text evidence="4">The sequence shown here is derived from an EMBL/GenBank/DDBJ whole genome shotgun (WGS) entry which is preliminary data.</text>
</comment>
<name>A0AAE3WGF7_9RHOB</name>
<dbReference type="Gene3D" id="3.30.1420.10">
    <property type="match status" value="1"/>
</dbReference>
<dbReference type="Pfam" id="PF04358">
    <property type="entry name" value="DsrC"/>
    <property type="match status" value="1"/>
</dbReference>
<keyword evidence="3" id="KW-0963">Cytoplasm</keyword>
<dbReference type="InterPro" id="IPR043163">
    <property type="entry name" value="DsrC-like_N"/>
</dbReference>
<proteinExistence type="inferred from homology"/>
<dbReference type="NCBIfam" id="TIGR03342">
    <property type="entry name" value="dsrC_tusE_dsvC"/>
    <property type="match status" value="1"/>
</dbReference>
<organism evidence="4 5">
    <name type="scientific">Marimonas arenosa</name>
    <dbReference type="NCBI Taxonomy" id="1795305"/>
    <lineage>
        <taxon>Bacteria</taxon>
        <taxon>Pseudomonadati</taxon>
        <taxon>Pseudomonadota</taxon>
        <taxon>Alphaproteobacteria</taxon>
        <taxon>Rhodobacterales</taxon>
        <taxon>Paracoccaceae</taxon>
        <taxon>Marimonas</taxon>
    </lineage>
</organism>
<comment type="similarity">
    <text evidence="2">Belongs to the DsrC/TusE family.</text>
</comment>
<dbReference type="GO" id="GO:0002143">
    <property type="term" value="P:tRNA wobble position uridine thiolation"/>
    <property type="evidence" value="ECO:0007669"/>
    <property type="project" value="TreeGrafter"/>
</dbReference>
<comment type="subcellular location">
    <subcellularLocation>
        <location evidence="1">Cytoplasm</location>
    </subcellularLocation>
</comment>
<dbReference type="InterPro" id="IPR025526">
    <property type="entry name" value="DsrC-like_dom_sf"/>
</dbReference>
<dbReference type="InterPro" id="IPR007453">
    <property type="entry name" value="DsrC/TusE"/>
</dbReference>
<dbReference type="AlphaFoldDB" id="A0AAE3WGF7"/>
<dbReference type="Proteomes" id="UP001226762">
    <property type="component" value="Unassembled WGS sequence"/>
</dbReference>
<keyword evidence="5" id="KW-1185">Reference proteome</keyword>
<dbReference type="GO" id="GO:0005737">
    <property type="term" value="C:cytoplasm"/>
    <property type="evidence" value="ECO:0007669"/>
    <property type="project" value="UniProtKB-SubCell"/>
</dbReference>
<accession>A0AAE3WGF7</accession>
<dbReference type="PANTHER" id="PTHR37010:SF1">
    <property type="entry name" value="SULFURTRANSFERASE TUSE"/>
    <property type="match status" value="1"/>
</dbReference>
<dbReference type="GO" id="GO:0097163">
    <property type="term" value="F:sulfur carrier activity"/>
    <property type="evidence" value="ECO:0007669"/>
    <property type="project" value="TreeGrafter"/>
</dbReference>
<dbReference type="InterPro" id="IPR042072">
    <property type="entry name" value="DsrC-like_C"/>
</dbReference>
<evidence type="ECO:0000256" key="3">
    <source>
        <dbReference type="ARBA" id="ARBA00022490"/>
    </source>
</evidence>